<dbReference type="GO" id="GO:0003700">
    <property type="term" value="F:DNA-binding transcription factor activity"/>
    <property type="evidence" value="ECO:0007669"/>
    <property type="project" value="InterPro"/>
</dbReference>
<dbReference type="Pfam" id="PF01965">
    <property type="entry name" value="DJ-1_PfpI"/>
    <property type="match status" value="1"/>
</dbReference>
<organism evidence="5 6">
    <name type="scientific">Pseudomonas pohangensis</name>
    <dbReference type="NCBI Taxonomy" id="364197"/>
    <lineage>
        <taxon>Bacteria</taxon>
        <taxon>Pseudomonadati</taxon>
        <taxon>Pseudomonadota</taxon>
        <taxon>Gammaproteobacteria</taxon>
        <taxon>Pseudomonadales</taxon>
        <taxon>Pseudomonadaceae</taxon>
        <taxon>Pseudomonas</taxon>
    </lineage>
</organism>
<evidence type="ECO:0000256" key="2">
    <source>
        <dbReference type="ARBA" id="ARBA00023125"/>
    </source>
</evidence>
<dbReference type="Pfam" id="PF12833">
    <property type="entry name" value="HTH_18"/>
    <property type="match status" value="1"/>
</dbReference>
<reference evidence="6" key="1">
    <citation type="submission" date="2016-10" db="EMBL/GenBank/DDBJ databases">
        <authorList>
            <person name="Varghese N."/>
            <person name="Submissions S."/>
        </authorList>
    </citation>
    <scope>NUCLEOTIDE SEQUENCE [LARGE SCALE GENOMIC DNA]</scope>
    <source>
        <strain evidence="6">DSM 17875</strain>
    </source>
</reference>
<gene>
    <name evidence="5" type="ORF">SAMN05216296_3514</name>
</gene>
<dbReference type="InterPro" id="IPR002818">
    <property type="entry name" value="DJ-1/PfpI"/>
</dbReference>
<dbReference type="Proteomes" id="UP000243232">
    <property type="component" value="Chromosome I"/>
</dbReference>
<dbReference type="SMART" id="SM00342">
    <property type="entry name" value="HTH_ARAC"/>
    <property type="match status" value="1"/>
</dbReference>
<dbReference type="InterPro" id="IPR020449">
    <property type="entry name" value="Tscrpt_reg_AraC-type_HTH"/>
</dbReference>
<dbReference type="PANTHER" id="PTHR43130">
    <property type="entry name" value="ARAC-FAMILY TRANSCRIPTIONAL REGULATOR"/>
    <property type="match status" value="1"/>
</dbReference>
<feature type="domain" description="HTH araC/xylS-type" evidence="4">
    <location>
        <begin position="223"/>
        <end position="321"/>
    </location>
</feature>
<protein>
    <submittedName>
        <fullName evidence="5">Transcriptional regulator, AraC family with amidase-like domain</fullName>
    </submittedName>
</protein>
<accession>A0A1H2I520</accession>
<dbReference type="SUPFAM" id="SSF46689">
    <property type="entry name" value="Homeodomain-like"/>
    <property type="match status" value="2"/>
</dbReference>
<dbReference type="InterPro" id="IPR018060">
    <property type="entry name" value="HTH_AraC"/>
</dbReference>
<proteinExistence type="predicted"/>
<dbReference type="InterPro" id="IPR052158">
    <property type="entry name" value="INH-QAR"/>
</dbReference>
<dbReference type="GO" id="GO:0043565">
    <property type="term" value="F:sequence-specific DNA binding"/>
    <property type="evidence" value="ECO:0007669"/>
    <property type="project" value="InterPro"/>
</dbReference>
<evidence type="ECO:0000313" key="5">
    <source>
        <dbReference type="EMBL" id="SDU39260.1"/>
    </source>
</evidence>
<dbReference type="InterPro" id="IPR029062">
    <property type="entry name" value="Class_I_gatase-like"/>
</dbReference>
<dbReference type="STRING" id="364197.SAMN05216296_3514"/>
<keyword evidence="6" id="KW-1185">Reference proteome</keyword>
<dbReference type="Gene3D" id="1.10.10.60">
    <property type="entry name" value="Homeodomain-like"/>
    <property type="match status" value="1"/>
</dbReference>
<keyword evidence="2" id="KW-0238">DNA-binding</keyword>
<keyword evidence="3" id="KW-0804">Transcription</keyword>
<sequence>MVSVTVLLFDYALAAAVMGIHDLLYFAGNAYQRRHPASSGGHFQIRLASRDGQPVQVMNRLSLTAHCAISEIAASDVYLVPTIAGDIEQSLADNQWLVEVLRRAGQAGSLLGSNSNGSFFLAEAGLLHGKPATTFWDNVELFRARYPQVDLRPDQLLIHDGNILCDAGGTSWFDLGLYLVELFCDHQTAMDTAKYFMVDLERATQLSFTPLASKRHHSDQTILEIQRWLECHYSEAVCLANVSQRFGLSNRSLARRFKLATGVTPLNYLQEVRLDAAGRQLVQSGASIEDITNAVGYADISSFIRLFKRRTGYSPSSYRARFRALHVPRP</sequence>
<dbReference type="RefSeq" id="WP_090198429.1">
    <property type="nucleotide sequence ID" value="NZ_LT629785.1"/>
</dbReference>
<dbReference type="AlphaFoldDB" id="A0A1H2I520"/>
<dbReference type="OrthoDB" id="9803764at2"/>
<dbReference type="Gene3D" id="3.40.50.880">
    <property type="match status" value="1"/>
</dbReference>
<dbReference type="PANTHER" id="PTHR43130:SF11">
    <property type="entry name" value="TRANSCRIPTIONAL REGULATORY PROTEIN"/>
    <property type="match status" value="1"/>
</dbReference>
<evidence type="ECO:0000313" key="6">
    <source>
        <dbReference type="Proteomes" id="UP000243232"/>
    </source>
</evidence>
<dbReference type="EMBL" id="LT629785">
    <property type="protein sequence ID" value="SDU39260.1"/>
    <property type="molecule type" value="Genomic_DNA"/>
</dbReference>
<evidence type="ECO:0000256" key="3">
    <source>
        <dbReference type="ARBA" id="ARBA00023163"/>
    </source>
</evidence>
<dbReference type="CDD" id="cd03138">
    <property type="entry name" value="GATase1_AraC_2"/>
    <property type="match status" value="1"/>
</dbReference>
<name>A0A1H2I520_9PSED</name>
<evidence type="ECO:0000256" key="1">
    <source>
        <dbReference type="ARBA" id="ARBA00023015"/>
    </source>
</evidence>
<dbReference type="SUPFAM" id="SSF52317">
    <property type="entry name" value="Class I glutamine amidotransferase-like"/>
    <property type="match status" value="1"/>
</dbReference>
<dbReference type="PROSITE" id="PS01124">
    <property type="entry name" value="HTH_ARAC_FAMILY_2"/>
    <property type="match status" value="1"/>
</dbReference>
<evidence type="ECO:0000259" key="4">
    <source>
        <dbReference type="PROSITE" id="PS01124"/>
    </source>
</evidence>
<keyword evidence="1" id="KW-0805">Transcription regulation</keyword>
<dbReference type="InterPro" id="IPR009057">
    <property type="entry name" value="Homeodomain-like_sf"/>
</dbReference>
<dbReference type="PRINTS" id="PR00032">
    <property type="entry name" value="HTHARAC"/>
</dbReference>